<dbReference type="EMBL" id="FZOA01000008">
    <property type="protein sequence ID" value="SNR96462.1"/>
    <property type="molecule type" value="Genomic_DNA"/>
</dbReference>
<sequence>MSGFIPQEFYYHLHWRARGAQPGAHATRTPGNGADFAGHVPFMDNPDPRRLDLRASMRVIPRRYVVRSFYERGAIVVYALLDVSTSMRFAGNAEKKRLLADITSAIAWSSTRHGDSFSLLACDDQVRQDLFVAPSHRRGMAQDIHKKILGAEIYTQRGALALPRAIEQVRPNRSLVFLISDFHLDESLLSRTLSSFSAHDVVPLVLWDSSEYRDLPDWGWARVRDLEHGGERSLFLRRRLKQEIEQSYLERKLELKTMCRKYGARTPFFIEDEFDAGLLTRHLLEAS</sequence>
<proteinExistence type="predicted"/>
<dbReference type="PANTHER" id="PTHR33608">
    <property type="entry name" value="BLL2464 PROTEIN"/>
    <property type="match status" value="1"/>
</dbReference>
<dbReference type="RefSeq" id="WP_089376077.1">
    <property type="nucleotide sequence ID" value="NZ_FZOA01000008.1"/>
</dbReference>
<evidence type="ECO:0000259" key="1">
    <source>
        <dbReference type="Pfam" id="PF01882"/>
    </source>
</evidence>
<evidence type="ECO:0000313" key="3">
    <source>
        <dbReference type="Proteomes" id="UP000198305"/>
    </source>
</evidence>
<organism evidence="2 3">
    <name type="scientific">Methylobacillus rhizosphaerae</name>
    <dbReference type="NCBI Taxonomy" id="551994"/>
    <lineage>
        <taxon>Bacteria</taxon>
        <taxon>Pseudomonadati</taxon>
        <taxon>Pseudomonadota</taxon>
        <taxon>Betaproteobacteria</taxon>
        <taxon>Nitrosomonadales</taxon>
        <taxon>Methylophilaceae</taxon>
        <taxon>Methylobacillus</taxon>
    </lineage>
</organism>
<accession>A0A239AMB0</accession>
<dbReference type="AlphaFoldDB" id="A0A239AMB0"/>
<dbReference type="OrthoDB" id="8996492at2"/>
<feature type="domain" description="DUF58" evidence="1">
    <location>
        <begin position="49"/>
        <end position="250"/>
    </location>
</feature>
<keyword evidence="3" id="KW-1185">Reference proteome</keyword>
<gene>
    <name evidence="2" type="ORF">SAMN05192560_1993</name>
</gene>
<dbReference type="Proteomes" id="UP000198305">
    <property type="component" value="Unassembled WGS sequence"/>
</dbReference>
<dbReference type="PANTHER" id="PTHR33608:SF6">
    <property type="entry name" value="BLL2464 PROTEIN"/>
    <property type="match status" value="1"/>
</dbReference>
<reference evidence="3" key="1">
    <citation type="submission" date="2017-06" db="EMBL/GenBank/DDBJ databases">
        <authorList>
            <person name="Varghese N."/>
            <person name="Submissions S."/>
        </authorList>
    </citation>
    <scope>NUCLEOTIDE SEQUENCE [LARGE SCALE GENOMIC DNA]</scope>
    <source>
        <strain evidence="3">Ca-68</strain>
    </source>
</reference>
<dbReference type="InterPro" id="IPR002881">
    <property type="entry name" value="DUF58"/>
</dbReference>
<protein>
    <recommendedName>
        <fullName evidence="1">DUF58 domain-containing protein</fullName>
    </recommendedName>
</protein>
<dbReference type="Pfam" id="PF01882">
    <property type="entry name" value="DUF58"/>
    <property type="match status" value="1"/>
</dbReference>
<name>A0A239AMB0_9PROT</name>
<evidence type="ECO:0000313" key="2">
    <source>
        <dbReference type="EMBL" id="SNR96462.1"/>
    </source>
</evidence>